<dbReference type="PANTHER" id="PTHR35603:SF2">
    <property type="entry name" value="OUTER MEMBRANE LIPOPROTEIN"/>
    <property type="match status" value="1"/>
</dbReference>
<gene>
    <name evidence="4" type="ORF">BXY53_0016</name>
</gene>
<organism evidence="4 5">
    <name type="scientific">Dichotomicrobium thermohalophilum</name>
    <dbReference type="NCBI Taxonomy" id="933063"/>
    <lineage>
        <taxon>Bacteria</taxon>
        <taxon>Pseudomonadati</taxon>
        <taxon>Pseudomonadota</taxon>
        <taxon>Alphaproteobacteria</taxon>
        <taxon>Hyphomicrobiales</taxon>
        <taxon>Hyphomicrobiaceae</taxon>
        <taxon>Dichotomicrobium</taxon>
    </lineage>
</organism>
<dbReference type="RefSeq" id="WP_280985233.1">
    <property type="nucleotide sequence ID" value="NZ_QXDF01000001.1"/>
</dbReference>
<dbReference type="PIRSF" id="PIRSF002721">
    <property type="entry name" value="Surface_antigen_Rickettsia"/>
    <property type="match status" value="1"/>
</dbReference>
<dbReference type="AlphaFoldDB" id="A0A397Q0M9"/>
<dbReference type="PANTHER" id="PTHR35603">
    <property type="match status" value="1"/>
</dbReference>
<accession>A0A397Q0M9</accession>
<dbReference type="Pfam" id="PF16998">
    <property type="entry name" value="17kDa_Anti_2"/>
    <property type="match status" value="1"/>
</dbReference>
<proteinExistence type="predicted"/>
<evidence type="ECO:0000313" key="4">
    <source>
        <dbReference type="EMBL" id="RIA54966.1"/>
    </source>
</evidence>
<dbReference type="EMBL" id="QXDF01000001">
    <property type="protein sequence ID" value="RIA54966.1"/>
    <property type="molecule type" value="Genomic_DNA"/>
</dbReference>
<dbReference type="InterPro" id="IPR016364">
    <property type="entry name" value="Surface_antigen_Rickettsia"/>
</dbReference>
<evidence type="ECO:0000256" key="2">
    <source>
        <dbReference type="ARBA" id="ARBA00023136"/>
    </source>
</evidence>
<comment type="subcellular location">
    <subcellularLocation>
        <location evidence="1">Membrane</location>
    </subcellularLocation>
</comment>
<dbReference type="InterPro" id="IPR032635">
    <property type="entry name" value="Anti_2"/>
</dbReference>
<keyword evidence="2" id="KW-0472">Membrane</keyword>
<feature type="domain" description="Surface antigen" evidence="3">
    <location>
        <begin position="45"/>
        <end position="144"/>
    </location>
</feature>
<name>A0A397Q0M9_9HYPH</name>
<protein>
    <submittedName>
        <fullName evidence="4">Surface antigen</fullName>
    </submittedName>
</protein>
<reference evidence="4 5" key="1">
    <citation type="submission" date="2018-08" db="EMBL/GenBank/DDBJ databases">
        <title>Genomic Encyclopedia of Archaeal and Bacterial Type Strains, Phase II (KMG-II): from individual species to whole genera.</title>
        <authorList>
            <person name="Goeker M."/>
        </authorList>
    </citation>
    <scope>NUCLEOTIDE SEQUENCE [LARGE SCALE GENOMIC DNA]</scope>
    <source>
        <strain evidence="4 5">DSM 5002</strain>
    </source>
</reference>
<sequence>MALVAVLSIAVTGCASRQESGAVIGAVTGAIIGNQVGEGTGRALATAAGAVVGGIVGSEIGRELDEADRRRAAAAEYYALEEEEVGSSRGWRNPESGHRGEVVIKREYRRNGRLCRDYEHTIYIEGEPDVLTGTSCRGNDGRWRSIG</sequence>
<comment type="caution">
    <text evidence="4">The sequence shown here is derived from an EMBL/GenBank/DDBJ whole genome shotgun (WGS) entry which is preliminary data.</text>
</comment>
<dbReference type="InterPro" id="IPR051407">
    <property type="entry name" value="Bact_OM_lipoprot/Surf_antigen"/>
</dbReference>
<dbReference type="GO" id="GO:0016020">
    <property type="term" value="C:membrane"/>
    <property type="evidence" value="ECO:0007669"/>
    <property type="project" value="UniProtKB-SubCell"/>
</dbReference>
<dbReference type="Proteomes" id="UP000266273">
    <property type="component" value="Unassembled WGS sequence"/>
</dbReference>
<keyword evidence="5" id="KW-1185">Reference proteome</keyword>
<evidence type="ECO:0000313" key="5">
    <source>
        <dbReference type="Proteomes" id="UP000266273"/>
    </source>
</evidence>
<evidence type="ECO:0000259" key="3">
    <source>
        <dbReference type="Pfam" id="PF16998"/>
    </source>
</evidence>
<evidence type="ECO:0000256" key="1">
    <source>
        <dbReference type="ARBA" id="ARBA00004370"/>
    </source>
</evidence>